<dbReference type="PANTHER" id="PTHR30086">
    <property type="entry name" value="ARGININE EXPORTER PROTEIN ARGO"/>
    <property type="match status" value="1"/>
</dbReference>
<dbReference type="GO" id="GO:0015171">
    <property type="term" value="F:amino acid transmembrane transporter activity"/>
    <property type="evidence" value="ECO:0007669"/>
    <property type="project" value="TreeGrafter"/>
</dbReference>
<reference evidence="7 8" key="1">
    <citation type="submission" date="2019-10" db="EMBL/GenBank/DDBJ databases">
        <title>Glaciimonas soli sp. nov., a psychrophilic bacterium isolated from the forest soil of a high elevation mountain in Taiwan.</title>
        <authorList>
            <person name="Wang L.-T."/>
            <person name="Shieh W.Y."/>
        </authorList>
    </citation>
    <scope>NUCLEOTIDE SEQUENCE [LARGE SCALE GENOMIC DNA]</scope>
    <source>
        <strain evidence="7 8">GS1</strain>
    </source>
</reference>
<keyword evidence="5 6" id="KW-0472">Membrane</keyword>
<name>A0A843YM15_9BURK</name>
<evidence type="ECO:0000256" key="3">
    <source>
        <dbReference type="ARBA" id="ARBA00022692"/>
    </source>
</evidence>
<gene>
    <name evidence="7" type="ORF">GEV47_09555</name>
</gene>
<dbReference type="AlphaFoldDB" id="A0A843YM15"/>
<dbReference type="OrthoDB" id="9804822at2"/>
<dbReference type="InterPro" id="IPR001123">
    <property type="entry name" value="LeuE-type"/>
</dbReference>
<accession>A0A843YM15</accession>
<evidence type="ECO:0000256" key="6">
    <source>
        <dbReference type="SAM" id="Phobius"/>
    </source>
</evidence>
<dbReference type="GO" id="GO:0005886">
    <property type="term" value="C:plasma membrane"/>
    <property type="evidence" value="ECO:0007669"/>
    <property type="project" value="UniProtKB-SubCell"/>
</dbReference>
<feature type="transmembrane region" description="Helical" evidence="6">
    <location>
        <begin position="182"/>
        <end position="202"/>
    </location>
</feature>
<feature type="transmembrane region" description="Helical" evidence="6">
    <location>
        <begin position="106"/>
        <end position="124"/>
    </location>
</feature>
<feature type="transmembrane region" description="Helical" evidence="6">
    <location>
        <begin position="37"/>
        <end position="64"/>
    </location>
</feature>
<keyword evidence="2" id="KW-1003">Cell membrane</keyword>
<evidence type="ECO:0000313" key="7">
    <source>
        <dbReference type="EMBL" id="MQR00929.1"/>
    </source>
</evidence>
<evidence type="ECO:0000313" key="8">
    <source>
        <dbReference type="Proteomes" id="UP000451565"/>
    </source>
</evidence>
<sequence>MLLCLLAMSDVDGYSGVLPVRSSFFLFLPNKFMDFNTFSLYVLTEFALSVSPGPAVMLVVAYGITAGWKKSVFATLGILTANIIYFLLSATSVGALIAASYTLFTAVKWLGVAYLGYLGLSALFGRPSAITASKLNEKNTSGWKIWLSGMTLQLANPKALIFFIAILPQFVNPTGNVPMQMVWLMLGSVIPEFFILLGYGVLAGKMQNIATQARYARVTDRIAGSLMLGVAMVVATLQR</sequence>
<organism evidence="7 8">
    <name type="scientific">Glaciimonas soli</name>
    <dbReference type="NCBI Taxonomy" id="2590999"/>
    <lineage>
        <taxon>Bacteria</taxon>
        <taxon>Pseudomonadati</taxon>
        <taxon>Pseudomonadota</taxon>
        <taxon>Betaproteobacteria</taxon>
        <taxon>Burkholderiales</taxon>
        <taxon>Oxalobacteraceae</taxon>
        <taxon>Glaciimonas</taxon>
    </lineage>
</organism>
<feature type="transmembrane region" description="Helical" evidence="6">
    <location>
        <begin position="145"/>
        <end position="170"/>
    </location>
</feature>
<comment type="caution">
    <text evidence="7">The sequence shown here is derived from an EMBL/GenBank/DDBJ whole genome shotgun (WGS) entry which is preliminary data.</text>
</comment>
<protein>
    <recommendedName>
        <fullName evidence="9">Threonine/homoserine/homoserine lactone efflux protein</fullName>
    </recommendedName>
</protein>
<dbReference type="EMBL" id="WINI01000004">
    <property type="protein sequence ID" value="MQR00929.1"/>
    <property type="molecule type" value="Genomic_DNA"/>
</dbReference>
<keyword evidence="3 6" id="KW-0812">Transmembrane</keyword>
<comment type="subcellular location">
    <subcellularLocation>
        <location evidence="1">Cell membrane</location>
        <topology evidence="1">Multi-pass membrane protein</topology>
    </subcellularLocation>
</comment>
<evidence type="ECO:0008006" key="9">
    <source>
        <dbReference type="Google" id="ProtNLM"/>
    </source>
</evidence>
<dbReference type="Pfam" id="PF01810">
    <property type="entry name" value="LysE"/>
    <property type="match status" value="1"/>
</dbReference>
<evidence type="ECO:0000256" key="4">
    <source>
        <dbReference type="ARBA" id="ARBA00022989"/>
    </source>
</evidence>
<evidence type="ECO:0000256" key="2">
    <source>
        <dbReference type="ARBA" id="ARBA00022475"/>
    </source>
</evidence>
<dbReference type="PANTHER" id="PTHR30086:SF20">
    <property type="entry name" value="ARGININE EXPORTER PROTEIN ARGO-RELATED"/>
    <property type="match status" value="1"/>
</dbReference>
<dbReference type="Proteomes" id="UP000451565">
    <property type="component" value="Unassembled WGS sequence"/>
</dbReference>
<keyword evidence="4 6" id="KW-1133">Transmembrane helix</keyword>
<dbReference type="PIRSF" id="PIRSF006324">
    <property type="entry name" value="LeuE"/>
    <property type="match status" value="1"/>
</dbReference>
<evidence type="ECO:0000256" key="1">
    <source>
        <dbReference type="ARBA" id="ARBA00004651"/>
    </source>
</evidence>
<proteinExistence type="predicted"/>
<keyword evidence="8" id="KW-1185">Reference proteome</keyword>
<feature type="transmembrane region" description="Helical" evidence="6">
    <location>
        <begin position="76"/>
        <end position="100"/>
    </location>
</feature>
<evidence type="ECO:0000256" key="5">
    <source>
        <dbReference type="ARBA" id="ARBA00023136"/>
    </source>
</evidence>